<organism evidence="2 3">
    <name type="scientific">Saccharothrix mutabilis subsp. mutabilis</name>
    <dbReference type="NCBI Taxonomy" id="66855"/>
    <lineage>
        <taxon>Bacteria</taxon>
        <taxon>Bacillati</taxon>
        <taxon>Actinomycetota</taxon>
        <taxon>Actinomycetes</taxon>
        <taxon>Pseudonocardiales</taxon>
        <taxon>Pseudonocardiaceae</taxon>
        <taxon>Saccharothrix</taxon>
    </lineage>
</organism>
<dbReference type="EMBL" id="BAAABU010000028">
    <property type="protein sequence ID" value="GAA0259422.1"/>
    <property type="molecule type" value="Genomic_DNA"/>
</dbReference>
<dbReference type="PANTHER" id="PTHR46637">
    <property type="entry name" value="TIS1421-TRANSPOSASE PROTEIN A"/>
    <property type="match status" value="1"/>
</dbReference>
<evidence type="ECO:0000313" key="3">
    <source>
        <dbReference type="Proteomes" id="UP001500416"/>
    </source>
</evidence>
<comment type="caution">
    <text evidence="2">The sequence shown here is derived from an EMBL/GenBank/DDBJ whole genome shotgun (WGS) entry which is preliminary data.</text>
</comment>
<dbReference type="Pfam" id="PF13340">
    <property type="entry name" value="DUF4096"/>
    <property type="match status" value="1"/>
</dbReference>
<keyword evidence="3" id="KW-1185">Reference proteome</keyword>
<reference evidence="2 3" key="1">
    <citation type="journal article" date="2019" name="Int. J. Syst. Evol. Microbiol.">
        <title>The Global Catalogue of Microorganisms (GCM) 10K type strain sequencing project: providing services to taxonomists for standard genome sequencing and annotation.</title>
        <authorList>
            <consortium name="The Broad Institute Genomics Platform"/>
            <consortium name="The Broad Institute Genome Sequencing Center for Infectious Disease"/>
            <person name="Wu L."/>
            <person name="Ma J."/>
        </authorList>
    </citation>
    <scope>NUCLEOTIDE SEQUENCE [LARGE SCALE GENOMIC DNA]</scope>
    <source>
        <strain evidence="2 3">JCM 3380</strain>
    </source>
</reference>
<evidence type="ECO:0000259" key="1">
    <source>
        <dbReference type="Pfam" id="PF13340"/>
    </source>
</evidence>
<name>A0ABN0URQ4_9PSEU</name>
<evidence type="ECO:0000313" key="2">
    <source>
        <dbReference type="EMBL" id="GAA0259422.1"/>
    </source>
</evidence>
<dbReference type="PANTHER" id="PTHR46637:SF1">
    <property type="entry name" value="BLL5188 PROTEIN"/>
    <property type="match status" value="1"/>
</dbReference>
<dbReference type="InterPro" id="IPR052909">
    <property type="entry name" value="Transposase_6_like"/>
</dbReference>
<protein>
    <recommendedName>
        <fullName evidence="1">Insertion element IS402-like domain-containing protein</fullName>
    </recommendedName>
</protein>
<accession>A0ABN0URQ4</accession>
<feature type="domain" description="Insertion element IS402-like" evidence="1">
    <location>
        <begin position="46"/>
        <end position="87"/>
    </location>
</feature>
<dbReference type="Proteomes" id="UP001500416">
    <property type="component" value="Unassembled WGS sequence"/>
</dbReference>
<dbReference type="InterPro" id="IPR025161">
    <property type="entry name" value="IS402-like_dom"/>
</dbReference>
<sequence length="119" mass="13025">MPRLGVGPGFAGRPELTNAELGALAGAKALRGFTSDARWLRLPAASVYVLTSGCTWRDLPPSFGVTVPTAHRRFTEWTRAALWRRLHQAVLDKLGSRGEIDWSRAILDAASVRADKRVT</sequence>
<gene>
    <name evidence="2" type="ORF">GCM10010492_70470</name>
</gene>
<proteinExistence type="predicted"/>